<evidence type="ECO:0008006" key="4">
    <source>
        <dbReference type="Google" id="ProtNLM"/>
    </source>
</evidence>
<evidence type="ECO:0000313" key="3">
    <source>
        <dbReference type="Proteomes" id="UP000256503"/>
    </source>
</evidence>
<keyword evidence="1" id="KW-0732">Signal</keyword>
<dbReference type="AlphaFoldDB" id="A0AAD0QT68"/>
<dbReference type="EMBL" id="CP031146">
    <property type="protein sequence ID" value="AXM94612.1"/>
    <property type="molecule type" value="Genomic_DNA"/>
</dbReference>
<dbReference type="Proteomes" id="UP000256503">
    <property type="component" value="Chromosome"/>
</dbReference>
<protein>
    <recommendedName>
        <fullName evidence="4">RapA2 cadherin-like domain-containing protein</fullName>
    </recommendedName>
</protein>
<dbReference type="RefSeq" id="WP_028624857.1">
    <property type="nucleotide sequence ID" value="NZ_BSOM01000002.1"/>
</dbReference>
<reference evidence="2 3" key="1">
    <citation type="submission" date="2018-07" db="EMBL/GenBank/DDBJ databases">
        <title>Complete genome sequence of a Pseudomonas plecoglossicida strain pathogenic to the marine fish, Larimichthys crocea.</title>
        <authorList>
            <person name="Tao Z."/>
        </authorList>
    </citation>
    <scope>NUCLEOTIDE SEQUENCE [LARGE SCALE GENOMIC DNA]</scope>
    <source>
        <strain evidence="2 3">XSDHY-P</strain>
    </source>
</reference>
<sequence>MNKWPRFIFNTLSLSIAMAGGANAALQSFDPGPYTLATGRFPMWYQDFNSVKLELCLSRTVSSRAPGTAAAPGYMCTIPAEGGFNPAEPIIFPNNWPGESFWFAADGSVGDRTFGIEQYVAALEAVAGEGEIVDGEQHNFARIRIRAAVPTAGMYTVRHPYGTKVYVVATPGRRAINDTSDIGIATLNYSGALQGALGPFLYSATAPNSLTNEAGMEIARYFTETNPETGLQEKFVGDPNLADAVRGSPVLDDEGNPQNYLEISGPAGTLRTDVFAISGKIYDDRSQTPVEVERITYQRDSNGSRVEIFADSLRTNSGTQAPAASTVCYRTTLTLTGTPPGPCLPNANLLTDNNGYFYTTFATPAAPPAVVVLTASESAGATKPTSVSRTPVDVVKVSTARYDPNDHRLTITASSSDKVLNPGLVAQGYGPLPPDGTLVVDDLTQPPESVTVKSAAGGSDSEPVTVGGIIDAPADNQKPLAVADTVSTNAGVPITINVLANDSDPDNNTPLTIGSFAPPAAGQGTVALNGSTSLTYTPPASNVPLQATFSYIARDSKGLDSEPATVTVNVTPNPAPVANNDTAASQGGTLTLNVLLNDSGSTPLTVLILTQPAAGQGSVSTDGTVVTYTAPQTVTTAFATSFTYQVRDTFGTLSAPATVTVQVTPQVSQENLQVTSAVARVRANDRYTWDLSGTSSAVVGNTLTVQVTTANGLVTLGTTTVPVTGRWRLSTTTTTVVPSANPTVTIRSSLGTVRTVPLVIQ</sequence>
<accession>A0AAD0QT68</accession>
<evidence type="ECO:0000313" key="2">
    <source>
        <dbReference type="EMBL" id="AXM94612.1"/>
    </source>
</evidence>
<feature type="signal peptide" evidence="1">
    <location>
        <begin position="1"/>
        <end position="24"/>
    </location>
</feature>
<proteinExistence type="predicted"/>
<feature type="chain" id="PRO_5042149780" description="RapA2 cadherin-like domain-containing protein" evidence="1">
    <location>
        <begin position="25"/>
        <end position="761"/>
    </location>
</feature>
<name>A0AAD0QT68_PSEDL</name>
<organism evidence="2 3">
    <name type="scientific">Pseudomonas plecoglossicida</name>
    <dbReference type="NCBI Taxonomy" id="70775"/>
    <lineage>
        <taxon>Bacteria</taxon>
        <taxon>Pseudomonadati</taxon>
        <taxon>Pseudomonadota</taxon>
        <taxon>Gammaproteobacteria</taxon>
        <taxon>Pseudomonadales</taxon>
        <taxon>Pseudomonadaceae</taxon>
        <taxon>Pseudomonas</taxon>
    </lineage>
</organism>
<gene>
    <name evidence="2" type="ORF">DVB73_01595</name>
</gene>
<dbReference type="Pfam" id="PF17963">
    <property type="entry name" value="Big_9"/>
    <property type="match status" value="2"/>
</dbReference>
<evidence type="ECO:0000256" key="1">
    <source>
        <dbReference type="SAM" id="SignalP"/>
    </source>
</evidence>
<dbReference type="GeneID" id="49612101"/>